<dbReference type="EMBL" id="CP003607">
    <property type="protein sequence ID" value="AFY81094.1"/>
    <property type="molecule type" value="Genomic_DNA"/>
</dbReference>
<protein>
    <recommendedName>
        <fullName evidence="2">DUF2382 domain-containing protein</fullName>
    </recommendedName>
</protein>
<dbReference type="PATRIC" id="fig|56110.3.peg.1675"/>
<reference evidence="3 4" key="1">
    <citation type="submission" date="2012-06" db="EMBL/GenBank/DDBJ databases">
        <title>Finished chromosome of genome of Oscillatoria acuminata PCC 6304.</title>
        <authorList>
            <consortium name="US DOE Joint Genome Institute"/>
            <person name="Gugger M."/>
            <person name="Coursin T."/>
            <person name="Rippka R."/>
            <person name="Tandeau De Marsac N."/>
            <person name="Huntemann M."/>
            <person name="Wei C.-L."/>
            <person name="Han J."/>
            <person name="Detter J.C."/>
            <person name="Han C."/>
            <person name="Tapia R."/>
            <person name="Davenport K."/>
            <person name="Daligault H."/>
            <person name="Erkkila T."/>
            <person name="Gu W."/>
            <person name="Munk A.C.C."/>
            <person name="Teshima H."/>
            <person name="Xu Y."/>
            <person name="Chain P."/>
            <person name="Chen A."/>
            <person name="Krypides N."/>
            <person name="Mavromatis K."/>
            <person name="Markowitz V."/>
            <person name="Szeto E."/>
            <person name="Ivanova N."/>
            <person name="Mikhailova N."/>
            <person name="Ovchinnikova G."/>
            <person name="Pagani I."/>
            <person name="Pati A."/>
            <person name="Goodwin L."/>
            <person name="Peters L."/>
            <person name="Pitluck S."/>
            <person name="Woyke T."/>
            <person name="Kerfeld C."/>
        </authorList>
    </citation>
    <scope>NUCLEOTIDE SEQUENCE [LARGE SCALE GENOMIC DNA]</scope>
    <source>
        <strain evidence="3 4">PCC 6304</strain>
    </source>
</reference>
<dbReference type="InterPro" id="IPR019060">
    <property type="entry name" value="DUF2382"/>
</dbReference>
<dbReference type="SUPFAM" id="SSF50346">
    <property type="entry name" value="PRC-barrel domain"/>
    <property type="match status" value="1"/>
</dbReference>
<dbReference type="Proteomes" id="UP000010367">
    <property type="component" value="Chromosome"/>
</dbReference>
<organism evidence="3 4">
    <name type="scientific">Oscillatoria acuminata PCC 6304</name>
    <dbReference type="NCBI Taxonomy" id="56110"/>
    <lineage>
        <taxon>Bacteria</taxon>
        <taxon>Bacillati</taxon>
        <taxon>Cyanobacteriota</taxon>
        <taxon>Cyanophyceae</taxon>
        <taxon>Oscillatoriophycideae</taxon>
        <taxon>Oscillatoriales</taxon>
        <taxon>Oscillatoriaceae</taxon>
        <taxon>Oscillatoria</taxon>
    </lineage>
</organism>
<evidence type="ECO:0000313" key="3">
    <source>
        <dbReference type="EMBL" id="AFY81094.1"/>
    </source>
</evidence>
<dbReference type="KEGG" id="oac:Oscil6304_1387"/>
<dbReference type="eggNOG" id="COG3861">
    <property type="taxonomic scope" value="Bacteria"/>
</dbReference>
<dbReference type="RefSeq" id="WP_015147742.1">
    <property type="nucleotide sequence ID" value="NC_019693.1"/>
</dbReference>
<dbReference type="Pfam" id="PF09557">
    <property type="entry name" value="DUF2382"/>
    <property type="match status" value="1"/>
</dbReference>
<dbReference type="InterPro" id="IPR011033">
    <property type="entry name" value="PRC_barrel-like_sf"/>
</dbReference>
<dbReference type="InParanoid" id="K9TGD8"/>
<evidence type="ECO:0000313" key="4">
    <source>
        <dbReference type="Proteomes" id="UP000010367"/>
    </source>
</evidence>
<proteinExistence type="predicted"/>
<evidence type="ECO:0000256" key="1">
    <source>
        <dbReference type="SAM" id="MobiDB-lite"/>
    </source>
</evidence>
<feature type="compositionally biased region" description="Basic and acidic residues" evidence="1">
    <location>
        <begin position="1"/>
        <end position="10"/>
    </location>
</feature>
<dbReference type="HOGENOM" id="CLU_893832_0_0_3"/>
<dbReference type="STRING" id="56110.Oscil6304_1387"/>
<dbReference type="AlphaFoldDB" id="K9TGD8"/>
<sequence>MNDQLRERGDNGGYAQTEGELPARLDNLKSQLVNFTVRDSEGQPLGRVMDLTIEPENQLNLIVSLVDDRPGRLVKVSSDLFEKIEYATNTVFVLLTRQHFAALPEYQTPAYSGEIDPSELPGEWVESVPSAGSSGTIALEQRSHQIDSQSSLADFKQIRKEVIASNIPLHEERLVVNRHKRKVGEVVVRKEIETRMIQVPIRREKLIVEQVSPEYKKLTEIILGEGDGYRLGSDEAPGITPTTASLMPQGQGTNRVSGEFHSPEIAARILEEISKRQPNGCVKVRVELVVEEERFRNTYQSWFDRYSTPQS</sequence>
<gene>
    <name evidence="3" type="ORF">Oscil6304_1387</name>
</gene>
<feature type="domain" description="DUF2382" evidence="2">
    <location>
        <begin position="167"/>
        <end position="212"/>
    </location>
</feature>
<accession>K9TGD8</accession>
<evidence type="ECO:0000259" key="2">
    <source>
        <dbReference type="Pfam" id="PF09557"/>
    </source>
</evidence>
<name>K9TGD8_9CYAN</name>
<feature type="region of interest" description="Disordered" evidence="1">
    <location>
        <begin position="1"/>
        <end position="20"/>
    </location>
</feature>
<dbReference type="OrthoDB" id="530231at2"/>
<keyword evidence="4" id="KW-1185">Reference proteome</keyword>